<dbReference type="HOGENOM" id="CLU_1580652_0_0_1"/>
<reference evidence="3" key="1">
    <citation type="journal article" date="2013" name="Science">
        <title>The Amborella genome and the evolution of flowering plants.</title>
        <authorList>
            <consortium name="Amborella Genome Project"/>
        </authorList>
    </citation>
    <scope>NUCLEOTIDE SEQUENCE [LARGE SCALE GENOMIC DNA]</scope>
</reference>
<feature type="region of interest" description="Disordered" evidence="1">
    <location>
        <begin position="21"/>
        <end position="57"/>
    </location>
</feature>
<organism evidence="2 3">
    <name type="scientific">Amborella trichopoda</name>
    <dbReference type="NCBI Taxonomy" id="13333"/>
    <lineage>
        <taxon>Eukaryota</taxon>
        <taxon>Viridiplantae</taxon>
        <taxon>Streptophyta</taxon>
        <taxon>Embryophyta</taxon>
        <taxon>Tracheophyta</taxon>
        <taxon>Spermatophyta</taxon>
        <taxon>Magnoliopsida</taxon>
        <taxon>Amborellales</taxon>
        <taxon>Amborellaceae</taxon>
        <taxon>Amborella</taxon>
    </lineage>
</organism>
<dbReference type="Gramene" id="ERM98085">
    <property type="protein sequence ID" value="ERM98085"/>
    <property type="gene ID" value="AMTR_s00997p00008590"/>
</dbReference>
<evidence type="ECO:0000313" key="2">
    <source>
        <dbReference type="EMBL" id="ERM98085.1"/>
    </source>
</evidence>
<dbReference type="AlphaFoldDB" id="W1NT28"/>
<proteinExistence type="predicted"/>
<accession>W1NT28</accession>
<evidence type="ECO:0000256" key="1">
    <source>
        <dbReference type="SAM" id="MobiDB-lite"/>
    </source>
</evidence>
<sequence>MVGEETGVSLCSIRRKGERPLPWQNLGKSPTRSTSPMSGLLRRHNKSSSSSNDGVQHNQATVDSALMARSGSMRPVSSIFLAKDEGLPLLAYVSPGALVRRKTLFFDEFVVVMHSLIAGGADVGPIRTAKHRCLCFVASAALYLHVLPFLWVKETVTEDNSSRLGNTNV</sequence>
<evidence type="ECO:0000313" key="3">
    <source>
        <dbReference type="Proteomes" id="UP000017836"/>
    </source>
</evidence>
<name>W1NT28_AMBTC</name>
<feature type="compositionally biased region" description="Polar residues" evidence="1">
    <location>
        <begin position="47"/>
        <end position="57"/>
    </location>
</feature>
<protein>
    <submittedName>
        <fullName evidence="2">Uncharacterized protein</fullName>
    </submittedName>
</protein>
<keyword evidence="3" id="KW-1185">Reference proteome</keyword>
<feature type="compositionally biased region" description="Polar residues" evidence="1">
    <location>
        <begin position="26"/>
        <end position="37"/>
    </location>
</feature>
<dbReference type="EMBL" id="KI395526">
    <property type="protein sequence ID" value="ERM98085.1"/>
    <property type="molecule type" value="Genomic_DNA"/>
</dbReference>
<dbReference type="Proteomes" id="UP000017836">
    <property type="component" value="Unassembled WGS sequence"/>
</dbReference>
<gene>
    <name evidence="2" type="ORF">AMTR_s00997p00008590</name>
</gene>